<dbReference type="GO" id="GO:0000287">
    <property type="term" value="F:magnesium ion binding"/>
    <property type="evidence" value="ECO:0007669"/>
    <property type="project" value="UniProtKB-UniRule"/>
</dbReference>
<dbReference type="HAMAP" id="MF_00116">
    <property type="entry name" value="dUTPase_bact"/>
    <property type="match status" value="1"/>
</dbReference>
<comment type="catalytic activity">
    <reaction evidence="4 5">
        <text>dUTP + H2O = dUMP + diphosphate + H(+)</text>
        <dbReference type="Rhea" id="RHEA:10248"/>
        <dbReference type="ChEBI" id="CHEBI:15377"/>
        <dbReference type="ChEBI" id="CHEBI:15378"/>
        <dbReference type="ChEBI" id="CHEBI:33019"/>
        <dbReference type="ChEBI" id="CHEBI:61555"/>
        <dbReference type="ChEBI" id="CHEBI:246422"/>
        <dbReference type="EC" id="3.6.1.23"/>
    </reaction>
</comment>
<evidence type="ECO:0000313" key="7">
    <source>
        <dbReference type="EMBL" id="RIE14024.1"/>
    </source>
</evidence>
<proteinExistence type="inferred from homology"/>
<comment type="caution">
    <text evidence="5">Lacks conserved residue(s) required for the propagation of feature annotation.</text>
</comment>
<evidence type="ECO:0000259" key="6">
    <source>
        <dbReference type="Pfam" id="PF00692"/>
    </source>
</evidence>
<name>A0A398DRY5_9BACT</name>
<dbReference type="Proteomes" id="UP000265724">
    <property type="component" value="Unassembled WGS sequence"/>
</dbReference>
<dbReference type="SUPFAM" id="SSF51283">
    <property type="entry name" value="dUTPase-like"/>
    <property type="match status" value="1"/>
</dbReference>
<dbReference type="AlphaFoldDB" id="A0A398DRY5"/>
<accession>A0A398DRY5</accession>
<evidence type="ECO:0000313" key="8">
    <source>
        <dbReference type="EMBL" id="RIE15039.1"/>
    </source>
</evidence>
<dbReference type="EMBL" id="QXIW01000016">
    <property type="protein sequence ID" value="RIE14024.1"/>
    <property type="molecule type" value="Genomic_DNA"/>
</dbReference>
<dbReference type="RefSeq" id="WP_119086893.1">
    <property type="nucleotide sequence ID" value="NZ_QXIV01000007.1"/>
</dbReference>
<dbReference type="Gene3D" id="2.70.40.10">
    <property type="match status" value="1"/>
</dbReference>
<evidence type="ECO:0000313" key="10">
    <source>
        <dbReference type="Proteomes" id="UP000266042"/>
    </source>
</evidence>
<dbReference type="InterPro" id="IPR029054">
    <property type="entry name" value="dUTPase-like"/>
</dbReference>
<comment type="function">
    <text evidence="5">This enzyme is involved in nucleotide metabolism: it produces dUMP, the immediate precursor of thymidine nucleotides and it decreases the intracellular concentration of dUTP so that uracil cannot be incorporated into DNA.</text>
</comment>
<keyword evidence="2 5" id="KW-0378">Hydrolase</keyword>
<dbReference type="CDD" id="cd07557">
    <property type="entry name" value="trimeric_dUTPase"/>
    <property type="match status" value="1"/>
</dbReference>
<organism evidence="7 10">
    <name type="scientific">Candidatus Cryosericum hinesii</name>
    <dbReference type="NCBI Taxonomy" id="2290915"/>
    <lineage>
        <taxon>Bacteria</taxon>
        <taxon>Pseudomonadati</taxon>
        <taxon>Caldisericota/Cryosericota group</taxon>
        <taxon>Candidatus Cryosericota</taxon>
        <taxon>Candidatus Cryosericia</taxon>
        <taxon>Candidatus Cryosericales</taxon>
        <taxon>Candidatus Cryosericaceae</taxon>
        <taxon>Candidatus Cryosericum</taxon>
    </lineage>
</organism>
<keyword evidence="3 5" id="KW-0546">Nucleotide metabolism</keyword>
<dbReference type="NCBIfam" id="TIGR00576">
    <property type="entry name" value="dut"/>
    <property type="match status" value="1"/>
</dbReference>
<feature type="binding site" evidence="5">
    <location>
        <position position="84"/>
    </location>
    <ligand>
        <name>substrate</name>
    </ligand>
</feature>
<keyword evidence="5" id="KW-0479">Metal-binding</keyword>
<dbReference type="PANTHER" id="PTHR11241:SF0">
    <property type="entry name" value="DEOXYURIDINE 5'-TRIPHOSPHATE NUCLEOTIDOHYDROLASE"/>
    <property type="match status" value="1"/>
</dbReference>
<gene>
    <name evidence="5" type="primary">dut</name>
    <name evidence="8" type="ORF">SMC2_01850</name>
    <name evidence="7" type="ORF">SMC3_03050</name>
</gene>
<evidence type="ECO:0000256" key="3">
    <source>
        <dbReference type="ARBA" id="ARBA00023080"/>
    </source>
</evidence>
<sequence>MDPKNSELRVGVSRLVPRAGQLARATPGSSGYDLASAEDGELTILPGAVALVRTGLALELPPGLEGQVRSRSGLAARSGVFVLNSPGTIDSDYRGEVKVVLANFGDAPFSVFPGDRIAQLVFIEVPNVCLVAVDEMTPTERGAGGFGSSGV</sequence>
<dbReference type="PANTHER" id="PTHR11241">
    <property type="entry name" value="DEOXYURIDINE 5'-TRIPHOSPHATE NUCLEOTIDOHYDROLASE"/>
    <property type="match status" value="1"/>
</dbReference>
<evidence type="ECO:0000256" key="1">
    <source>
        <dbReference type="ARBA" id="ARBA00006581"/>
    </source>
</evidence>
<reference evidence="9 10" key="1">
    <citation type="submission" date="2018-09" db="EMBL/GenBank/DDBJ databases">
        <title>Discovery and Ecogenomic Context for Candidatus Cryosericales, a Global Caldiserica Order Active in Thawing Permafrost.</title>
        <authorList>
            <person name="Martinez M.A."/>
            <person name="Woodcroft B.J."/>
            <person name="Ignacio Espinoza J.C."/>
            <person name="Zayed A."/>
            <person name="Singleton C.M."/>
            <person name="Boyd J."/>
            <person name="Li Y.-F."/>
            <person name="Purvine S."/>
            <person name="Maughan H."/>
            <person name="Hodgkins S.B."/>
            <person name="Anderson D."/>
            <person name="Sederholm M."/>
            <person name="Temperton B."/>
            <person name="Saleska S.R."/>
            <person name="Tyson G.W."/>
            <person name="Rich V.I."/>
        </authorList>
    </citation>
    <scope>NUCLEOTIDE SEQUENCE [LARGE SCALE GENOMIC DNA]</scope>
    <source>
        <strain evidence="8 9">SMC2</strain>
        <strain evidence="7 10">SMC3</strain>
    </source>
</reference>
<dbReference type="NCBIfam" id="NF001862">
    <property type="entry name" value="PRK00601.1"/>
    <property type="match status" value="1"/>
</dbReference>
<comment type="similarity">
    <text evidence="1 5">Belongs to the dUTPase family.</text>
</comment>
<protein>
    <recommendedName>
        <fullName evidence="5">Deoxyuridine 5'-triphosphate nucleotidohydrolase</fullName>
        <shortName evidence="5">dUTPase</shortName>
        <ecNumber evidence="5">3.6.1.23</ecNumber>
    </recommendedName>
    <alternativeName>
        <fullName evidence="5">dUTP pyrophosphatase</fullName>
    </alternativeName>
</protein>
<dbReference type="InterPro" id="IPR008181">
    <property type="entry name" value="dUTPase"/>
</dbReference>
<dbReference type="UniPathway" id="UPA00610">
    <property type="reaction ID" value="UER00666"/>
</dbReference>
<comment type="pathway">
    <text evidence="5">Pyrimidine metabolism; dUMP biosynthesis; dUMP from dCTP (dUTP route): step 2/2.</text>
</comment>
<evidence type="ECO:0000256" key="2">
    <source>
        <dbReference type="ARBA" id="ARBA00022801"/>
    </source>
</evidence>
<dbReference type="InterPro" id="IPR033704">
    <property type="entry name" value="dUTPase_trimeric"/>
</dbReference>
<feature type="domain" description="dUTPase-like" evidence="6">
    <location>
        <begin position="23"/>
        <end position="150"/>
    </location>
</feature>
<dbReference type="GO" id="GO:0046081">
    <property type="term" value="P:dUTP catabolic process"/>
    <property type="evidence" value="ECO:0007669"/>
    <property type="project" value="InterPro"/>
</dbReference>
<dbReference type="Pfam" id="PF00692">
    <property type="entry name" value="dUTPase"/>
    <property type="match status" value="1"/>
</dbReference>
<keyword evidence="5" id="KW-0460">Magnesium</keyword>
<dbReference type="InterPro" id="IPR036157">
    <property type="entry name" value="dUTPase-like_sf"/>
</dbReference>
<dbReference type="GO" id="GO:0004170">
    <property type="term" value="F:dUTP diphosphatase activity"/>
    <property type="evidence" value="ECO:0007669"/>
    <property type="project" value="UniProtKB-UniRule"/>
</dbReference>
<dbReference type="EMBL" id="QXIX01000016">
    <property type="protein sequence ID" value="RIE15039.1"/>
    <property type="molecule type" value="Genomic_DNA"/>
</dbReference>
<dbReference type="Proteomes" id="UP000266042">
    <property type="component" value="Unassembled WGS sequence"/>
</dbReference>
<keyword evidence="9" id="KW-1185">Reference proteome</keyword>
<dbReference type="EC" id="3.6.1.23" evidence="5"/>
<evidence type="ECO:0000256" key="4">
    <source>
        <dbReference type="ARBA" id="ARBA00047686"/>
    </source>
</evidence>
<feature type="binding site" evidence="5">
    <location>
        <begin position="88"/>
        <end position="90"/>
    </location>
    <ligand>
        <name>substrate</name>
    </ligand>
</feature>
<evidence type="ECO:0000313" key="9">
    <source>
        <dbReference type="Proteomes" id="UP000265724"/>
    </source>
</evidence>
<dbReference type="GO" id="GO:0006226">
    <property type="term" value="P:dUMP biosynthetic process"/>
    <property type="evidence" value="ECO:0007669"/>
    <property type="project" value="UniProtKB-UniRule"/>
</dbReference>
<comment type="caution">
    <text evidence="7">The sequence shown here is derived from an EMBL/GenBank/DDBJ whole genome shotgun (WGS) entry which is preliminary data.</text>
</comment>
<evidence type="ECO:0000256" key="5">
    <source>
        <dbReference type="HAMAP-Rule" id="MF_00116"/>
    </source>
</evidence>
<comment type="cofactor">
    <cofactor evidence="5">
        <name>Mg(2+)</name>
        <dbReference type="ChEBI" id="CHEBI:18420"/>
    </cofactor>
</comment>
<feature type="binding site" evidence="5">
    <location>
        <begin position="71"/>
        <end position="73"/>
    </location>
    <ligand>
        <name>substrate</name>
    </ligand>
</feature>